<keyword evidence="12 15" id="KW-0408">Iron</keyword>
<dbReference type="Gene3D" id="1.10.620.20">
    <property type="entry name" value="Ribonucleotide Reductase, subunit A"/>
    <property type="match status" value="1"/>
</dbReference>
<keyword evidence="5 16" id="KW-0444">Lipid biosynthesis</keyword>
<keyword evidence="10" id="KW-0809">Transit peptide</keyword>
<evidence type="ECO:0000256" key="7">
    <source>
        <dbReference type="ARBA" id="ARBA00022640"/>
    </source>
</evidence>
<feature type="region of interest" description="Disordered" evidence="17">
    <location>
        <begin position="1"/>
        <end position="22"/>
    </location>
</feature>
<dbReference type="GO" id="GO:0046872">
    <property type="term" value="F:metal ion binding"/>
    <property type="evidence" value="ECO:0007669"/>
    <property type="project" value="UniProtKB-KW"/>
</dbReference>
<dbReference type="GO" id="GO:0045300">
    <property type="term" value="F:stearoyl-[ACP] desaturase activity"/>
    <property type="evidence" value="ECO:0007669"/>
    <property type="project" value="InterPro"/>
</dbReference>
<keyword evidence="14 16" id="KW-0275">Fatty acid biosynthesis</keyword>
<evidence type="ECO:0000256" key="3">
    <source>
        <dbReference type="ARBA" id="ARBA00008749"/>
    </source>
</evidence>
<keyword evidence="8 15" id="KW-0479">Metal-binding</keyword>
<evidence type="ECO:0000313" key="18">
    <source>
        <dbReference type="EMBL" id="KAF5741572.1"/>
    </source>
</evidence>
<keyword evidence="19" id="KW-1185">Reference proteome</keyword>
<feature type="compositionally biased region" description="Low complexity" evidence="17">
    <location>
        <begin position="11"/>
        <end position="22"/>
    </location>
</feature>
<reference evidence="18 19" key="1">
    <citation type="journal article" date="2020" name="Nat. Commun.">
        <title>Genome of Tripterygium wilfordii and identification of cytochrome P450 involved in triptolide biosynthesis.</title>
        <authorList>
            <person name="Tu L."/>
            <person name="Su P."/>
            <person name="Zhang Z."/>
            <person name="Gao L."/>
            <person name="Wang J."/>
            <person name="Hu T."/>
            <person name="Zhou J."/>
            <person name="Zhang Y."/>
            <person name="Zhao Y."/>
            <person name="Liu Y."/>
            <person name="Song Y."/>
            <person name="Tong Y."/>
            <person name="Lu Y."/>
            <person name="Yang J."/>
            <person name="Xu C."/>
            <person name="Jia M."/>
            <person name="Peters R.J."/>
            <person name="Huang L."/>
            <person name="Gao W."/>
        </authorList>
    </citation>
    <scope>NUCLEOTIDE SEQUENCE [LARGE SCALE GENOMIC DNA]</scope>
    <source>
        <strain evidence="19">cv. XIE 37</strain>
        <tissue evidence="18">Leaf</tissue>
    </source>
</reference>
<evidence type="ECO:0000256" key="5">
    <source>
        <dbReference type="ARBA" id="ARBA00022516"/>
    </source>
</evidence>
<evidence type="ECO:0000256" key="9">
    <source>
        <dbReference type="ARBA" id="ARBA00022832"/>
    </source>
</evidence>
<dbReference type="PROSITE" id="PS00574">
    <property type="entry name" value="FATTY_ACID_DESATUR_2"/>
    <property type="match status" value="1"/>
</dbReference>
<comment type="caution">
    <text evidence="18">The sequence shown here is derived from an EMBL/GenBank/DDBJ whole genome shotgun (WGS) entry which is preliminary data.</text>
</comment>
<feature type="binding site" evidence="15">
    <location>
        <position position="259"/>
    </location>
    <ligand>
        <name>Fe cation</name>
        <dbReference type="ChEBI" id="CHEBI:24875"/>
        <label>1</label>
    </ligand>
</feature>
<keyword evidence="11 16" id="KW-0560">Oxidoreductase</keyword>
<organism evidence="18 19">
    <name type="scientific">Tripterygium wilfordii</name>
    <name type="common">Thunder God vine</name>
    <dbReference type="NCBI Taxonomy" id="458696"/>
    <lineage>
        <taxon>Eukaryota</taxon>
        <taxon>Viridiplantae</taxon>
        <taxon>Streptophyta</taxon>
        <taxon>Embryophyta</taxon>
        <taxon>Tracheophyta</taxon>
        <taxon>Spermatophyta</taxon>
        <taxon>Magnoliopsida</taxon>
        <taxon>eudicotyledons</taxon>
        <taxon>Gunneridae</taxon>
        <taxon>Pentapetalae</taxon>
        <taxon>rosids</taxon>
        <taxon>fabids</taxon>
        <taxon>Celastrales</taxon>
        <taxon>Celastraceae</taxon>
        <taxon>Tripterygium</taxon>
    </lineage>
</organism>
<evidence type="ECO:0000256" key="16">
    <source>
        <dbReference type="RuleBase" id="RU000582"/>
    </source>
</evidence>
<feature type="binding site" evidence="15">
    <location>
        <position position="226"/>
    </location>
    <ligand>
        <name>Fe cation</name>
        <dbReference type="ChEBI" id="CHEBI:24875"/>
        <label>2</label>
    </ligand>
</feature>
<comment type="similarity">
    <text evidence="3 16">Belongs to the fatty acid desaturase type 2 family.</text>
</comment>
<keyword evidence="6 16" id="KW-0150">Chloroplast</keyword>
<evidence type="ECO:0000256" key="14">
    <source>
        <dbReference type="ARBA" id="ARBA00023160"/>
    </source>
</evidence>
<comment type="pathway">
    <text evidence="2">Lipid metabolism; fatty acid metabolism.</text>
</comment>
<proteinExistence type="inferred from homology"/>
<name>A0A7J7D5H8_TRIWF</name>
<dbReference type="InterPro" id="IPR005803">
    <property type="entry name" value="FADS-2_CS"/>
</dbReference>
<dbReference type="OrthoDB" id="1924153at2759"/>
<comment type="subunit">
    <text evidence="4 16">Homodimer.</text>
</comment>
<comment type="cofactor">
    <cofactor evidence="16">
        <name>Fe(2+)</name>
        <dbReference type="ChEBI" id="CHEBI:29033"/>
    </cofactor>
    <text evidence="16">Binds 2 Fe(2+) ions per subunit.</text>
</comment>
<dbReference type="InterPro" id="IPR009078">
    <property type="entry name" value="Ferritin-like_SF"/>
</dbReference>
<dbReference type="Pfam" id="PF03405">
    <property type="entry name" value="FA_desaturase_2"/>
    <property type="match status" value="1"/>
</dbReference>
<evidence type="ECO:0000256" key="12">
    <source>
        <dbReference type="ARBA" id="ARBA00023004"/>
    </source>
</evidence>
<dbReference type="UniPathway" id="UPA00199"/>
<keyword evidence="9" id="KW-0276">Fatty acid metabolism</keyword>
<dbReference type="Proteomes" id="UP000593562">
    <property type="component" value="Unassembled WGS sequence"/>
</dbReference>
<evidence type="ECO:0000256" key="6">
    <source>
        <dbReference type="ARBA" id="ARBA00022528"/>
    </source>
</evidence>
<dbReference type="GO" id="GO:0006633">
    <property type="term" value="P:fatty acid biosynthetic process"/>
    <property type="evidence" value="ECO:0007669"/>
    <property type="project" value="UniProtKB-KW"/>
</dbReference>
<accession>A0A7J7D5H8</accession>
<comment type="function">
    <text evidence="16">Introduction of a cis double bond between carbons of the acyl chain.</text>
</comment>
<dbReference type="InParanoid" id="A0A7J7D5H8"/>
<dbReference type="CDD" id="cd01050">
    <property type="entry name" value="Acyl_ACP_Desat"/>
    <property type="match status" value="1"/>
</dbReference>
<comment type="cofactor">
    <cofactor evidence="15">
        <name>Fe cation</name>
        <dbReference type="ChEBI" id="CHEBI:24875"/>
    </cofactor>
    <text evidence="15">Binds 2 iron ions per subunit.</text>
</comment>
<dbReference type="InterPro" id="IPR012348">
    <property type="entry name" value="RNR-like"/>
</dbReference>
<evidence type="ECO:0000256" key="13">
    <source>
        <dbReference type="ARBA" id="ARBA00023098"/>
    </source>
</evidence>
<gene>
    <name evidence="18" type="ORF">HS088_TW10G00573</name>
</gene>
<comment type="subcellular location">
    <subcellularLocation>
        <location evidence="1">Plastid</location>
        <location evidence="1">Chloroplast</location>
    </subcellularLocation>
</comment>
<evidence type="ECO:0000313" key="19">
    <source>
        <dbReference type="Proteomes" id="UP000593562"/>
    </source>
</evidence>
<keyword evidence="13" id="KW-0443">Lipid metabolism</keyword>
<dbReference type="EMBL" id="JAAARO010000010">
    <property type="protein sequence ID" value="KAF5741572.1"/>
    <property type="molecule type" value="Genomic_DNA"/>
</dbReference>
<feature type="binding site" evidence="15">
    <location>
        <position position="173"/>
    </location>
    <ligand>
        <name>Fe cation</name>
        <dbReference type="ChEBI" id="CHEBI:24875"/>
        <label>2</label>
    </ligand>
</feature>
<evidence type="ECO:0000256" key="4">
    <source>
        <dbReference type="ARBA" id="ARBA00011738"/>
    </source>
</evidence>
<feature type="binding site" evidence="15">
    <location>
        <position position="259"/>
    </location>
    <ligand>
        <name>Fe cation</name>
        <dbReference type="ChEBI" id="CHEBI:24875"/>
        <label>2</label>
    </ligand>
</feature>
<evidence type="ECO:0000256" key="15">
    <source>
        <dbReference type="PIRSR" id="PIRSR000346-1"/>
    </source>
</evidence>
<feature type="binding site" evidence="15">
    <location>
        <position position="262"/>
    </location>
    <ligand>
        <name>Fe cation</name>
        <dbReference type="ChEBI" id="CHEBI:24875"/>
        <label>2</label>
    </ligand>
</feature>
<evidence type="ECO:0000256" key="10">
    <source>
        <dbReference type="ARBA" id="ARBA00022946"/>
    </source>
</evidence>
<evidence type="ECO:0000256" key="2">
    <source>
        <dbReference type="ARBA" id="ARBA00004872"/>
    </source>
</evidence>
<evidence type="ECO:0000256" key="11">
    <source>
        <dbReference type="ARBA" id="ARBA00023002"/>
    </source>
</evidence>
<dbReference type="AlphaFoldDB" id="A0A7J7D5H8"/>
<feature type="binding site" evidence="15">
    <location>
        <position position="135"/>
    </location>
    <ligand>
        <name>Fe cation</name>
        <dbReference type="ChEBI" id="CHEBI:24875"/>
        <label>1</label>
    </ligand>
</feature>
<feature type="binding site" evidence="15">
    <location>
        <position position="173"/>
    </location>
    <ligand>
        <name>Fe cation</name>
        <dbReference type="ChEBI" id="CHEBI:24875"/>
        <label>1</label>
    </ligand>
</feature>
<protein>
    <recommendedName>
        <fullName evidence="16">Acyl-[acyl-carrier-protein] desaturase</fullName>
        <ecNumber evidence="16">1.14.19.-</ecNumber>
    </recommendedName>
</protein>
<dbReference type="EC" id="1.14.19.-" evidence="16"/>
<evidence type="ECO:0000256" key="17">
    <source>
        <dbReference type="SAM" id="MobiDB-lite"/>
    </source>
</evidence>
<keyword evidence="7" id="KW-0934">Plastid</keyword>
<dbReference type="PANTHER" id="PTHR31155:SF27">
    <property type="entry name" value="STEAROYL-[ACYL-CARRIER-PROTEIN] 9-DESATURASE 5, CHLOROPLASTIC"/>
    <property type="match status" value="1"/>
</dbReference>
<dbReference type="SUPFAM" id="SSF47240">
    <property type="entry name" value="Ferritin-like"/>
    <property type="match status" value="1"/>
</dbReference>
<dbReference type="InterPro" id="IPR005067">
    <property type="entry name" value="Fatty_acid_desaturase-2"/>
</dbReference>
<sequence length="393" mass="44668">MALKFNPVTFPSSPSCSSSSRLRSPNRVFMASTLHSTPTKEVDNLKKPLPLREVHVQVSHSMPPEKIEIFKSLEDWAECNILVHLKPVEKCWQPQDFLPEPESDGFFEQVKELRERAQGLPDEYFVVLVGDMITEEALPTYQTMLNTLDGVRDETGASPTSWAIWTRAWTAEENRHGDLLNKYLYLSGRVDMKQIEKTIQYLIGSGMDPKTENNPYLGFIYTSFQERATFISHGNTARLAKEHGDVKLAQICGTIAADEKRHETAYTKIVEKLFEIDADGTVLALADMMRKKISMPAHLMYDGQDDKLFEHFSAIAQRLGVYTAKDYADILEFLVGRWNIEKLTGLSGEGRKAQDFVCGLTPRIRRLEERAQGRAKQASTVPFTWIFGRELNV</sequence>
<evidence type="ECO:0000256" key="1">
    <source>
        <dbReference type="ARBA" id="ARBA00004229"/>
    </source>
</evidence>
<dbReference type="GO" id="GO:0009570">
    <property type="term" value="C:chloroplast stroma"/>
    <property type="evidence" value="ECO:0007669"/>
    <property type="project" value="TreeGrafter"/>
</dbReference>
<dbReference type="PIRSF" id="PIRSF000346">
    <property type="entry name" value="Dlt9_acylACP_des"/>
    <property type="match status" value="1"/>
</dbReference>
<feature type="binding site" evidence="15">
    <location>
        <position position="176"/>
    </location>
    <ligand>
        <name>Fe cation</name>
        <dbReference type="ChEBI" id="CHEBI:24875"/>
        <label>1</label>
    </ligand>
</feature>
<evidence type="ECO:0000256" key="8">
    <source>
        <dbReference type="ARBA" id="ARBA00022723"/>
    </source>
</evidence>
<dbReference type="FunFam" id="1.10.620.20:FF:000002">
    <property type="entry name" value="Stearoyl-[acyl-carrier-protein] 9-desaturase, chloroplastic"/>
    <property type="match status" value="1"/>
</dbReference>
<dbReference type="PANTHER" id="PTHR31155">
    <property type="entry name" value="ACYL- ACYL-CARRIER-PROTEIN DESATURASE-RELATED"/>
    <property type="match status" value="1"/>
</dbReference>